<reference evidence="2" key="1">
    <citation type="submission" date="2023-03" db="EMBL/GenBank/DDBJ databases">
        <authorList>
            <person name="Shen W."/>
            <person name="Cai J."/>
        </authorList>
    </citation>
    <scope>NUCLEOTIDE SEQUENCE</scope>
    <source>
        <strain evidence="2">P82-2</strain>
    </source>
</reference>
<accession>A0A0E2UF30</accession>
<dbReference type="PANTHER" id="PTHR36834:SF2">
    <property type="entry name" value="MEMBRANE PROTEIN"/>
    <property type="match status" value="1"/>
</dbReference>
<dbReference type="RefSeq" id="WP_003105334.1">
    <property type="nucleotide sequence ID" value="NZ_BAWT01000006.1"/>
</dbReference>
<dbReference type="Proteomes" id="UP001180515">
    <property type="component" value="Unassembled WGS sequence"/>
</dbReference>
<comment type="caution">
    <text evidence="2">The sequence shown here is derived from an EMBL/GenBank/DDBJ whole genome shotgun (WGS) entry which is preliminary data.</text>
</comment>
<organism evidence="2 3">
    <name type="scientific">Streptococcus parauberis</name>
    <dbReference type="NCBI Taxonomy" id="1348"/>
    <lineage>
        <taxon>Bacteria</taxon>
        <taxon>Bacillati</taxon>
        <taxon>Bacillota</taxon>
        <taxon>Bacilli</taxon>
        <taxon>Lactobacillales</taxon>
        <taxon>Streptococcaceae</taxon>
        <taxon>Streptococcus</taxon>
    </lineage>
</organism>
<dbReference type="eggNOG" id="COG4767">
    <property type="taxonomic scope" value="Bacteria"/>
</dbReference>
<evidence type="ECO:0000313" key="3">
    <source>
        <dbReference type="Proteomes" id="UP001180515"/>
    </source>
</evidence>
<dbReference type="PANTHER" id="PTHR36834">
    <property type="entry name" value="MEMBRANE PROTEIN-RELATED"/>
    <property type="match status" value="1"/>
</dbReference>
<gene>
    <name evidence="2" type="ORF">P7G31_05555</name>
</gene>
<feature type="domain" description="VanZ-like" evidence="1">
    <location>
        <begin position="23"/>
        <end position="159"/>
    </location>
</feature>
<dbReference type="GeneID" id="61420671"/>
<dbReference type="OrthoDB" id="4822551at2"/>
<dbReference type="OMA" id="FIAICYM"/>
<name>A0A0E2UF30_9STRE</name>
<dbReference type="AlphaFoldDB" id="A0A0E2UF30"/>
<dbReference type="Pfam" id="PF04892">
    <property type="entry name" value="VanZ"/>
    <property type="match status" value="1"/>
</dbReference>
<proteinExistence type="predicted"/>
<evidence type="ECO:0000313" key="2">
    <source>
        <dbReference type="EMBL" id="MDT2731709.1"/>
    </source>
</evidence>
<protein>
    <submittedName>
        <fullName evidence="2">VanZ family protein</fullName>
    </submittedName>
</protein>
<evidence type="ECO:0000259" key="1">
    <source>
        <dbReference type="Pfam" id="PF04892"/>
    </source>
</evidence>
<dbReference type="InterPro" id="IPR053150">
    <property type="entry name" value="Teicoplanin_resist-assoc"/>
</dbReference>
<sequence length="166" mass="19420">MALPKNLKNLLHHRTIIWLALTAYAIAIAVMCFTPQPKLFDSIHTPNIIMWGRLRLLLIPFNTIVSMTKAVSLFELFWFTLQNVMNMLLLFPLVFLLHFLTDKWHGYRKSFVLGLFISLTIEVTQLLLDLAIDANRVFEIDDIWTNALGALIAYFVYRYVKMKFVR</sequence>
<dbReference type="InterPro" id="IPR006976">
    <property type="entry name" value="VanZ-like"/>
</dbReference>
<dbReference type="EMBL" id="JARQAG010000006">
    <property type="protein sequence ID" value="MDT2731709.1"/>
    <property type="molecule type" value="Genomic_DNA"/>
</dbReference>